<name>A0A0D7W0I0_9FLAO</name>
<reference evidence="2 3" key="1">
    <citation type="journal article" date="2015" name="Antonie Van Leeuwenhoek">
        <title>Tamlana nanhaiensis sp. nov., isolated from surface seawater collected from the South China Sea.</title>
        <authorList>
            <person name="Liu X."/>
            <person name="Lai Q."/>
            <person name="Du Y."/>
            <person name="Li G."/>
            <person name="Sun F."/>
            <person name="Shao Z."/>
        </authorList>
    </citation>
    <scope>NUCLEOTIDE SEQUENCE [LARGE SCALE GENOMIC DNA]</scope>
    <source>
        <strain evidence="2 3">FHC16</strain>
    </source>
</reference>
<feature type="signal peptide" evidence="1">
    <location>
        <begin position="1"/>
        <end position="23"/>
    </location>
</feature>
<evidence type="ECO:0000256" key="1">
    <source>
        <dbReference type="SAM" id="SignalP"/>
    </source>
</evidence>
<evidence type="ECO:0000313" key="2">
    <source>
        <dbReference type="EMBL" id="KJD31332.1"/>
    </source>
</evidence>
<dbReference type="EMBL" id="JTDV01000015">
    <property type="protein sequence ID" value="KJD31332.1"/>
    <property type="molecule type" value="Genomic_DNA"/>
</dbReference>
<keyword evidence="3" id="KW-1185">Reference proteome</keyword>
<evidence type="ECO:0000313" key="3">
    <source>
        <dbReference type="Proteomes" id="UP000032361"/>
    </source>
</evidence>
<keyword evidence="1" id="KW-0732">Signal</keyword>
<comment type="caution">
    <text evidence="2">The sequence shown here is derived from an EMBL/GenBank/DDBJ whole genome shotgun (WGS) entry which is preliminary data.</text>
</comment>
<organism evidence="2 3">
    <name type="scientific">Neotamlana nanhaiensis</name>
    <dbReference type="NCBI Taxonomy" id="1382798"/>
    <lineage>
        <taxon>Bacteria</taxon>
        <taxon>Pseudomonadati</taxon>
        <taxon>Bacteroidota</taxon>
        <taxon>Flavobacteriia</taxon>
        <taxon>Flavobacteriales</taxon>
        <taxon>Flavobacteriaceae</taxon>
        <taxon>Neotamlana</taxon>
    </lineage>
</organism>
<dbReference type="Proteomes" id="UP000032361">
    <property type="component" value="Unassembled WGS sequence"/>
</dbReference>
<gene>
    <name evidence="2" type="ORF">PK35_14550</name>
</gene>
<feature type="chain" id="PRO_5002325360" description="Ig-like domain-containing protein" evidence="1">
    <location>
        <begin position="24"/>
        <end position="387"/>
    </location>
</feature>
<sequence>MNQNLPLKILIVFILLLSTNVSAQTIFDWDNSTNNGGNITQTVDGITATVTVSDSNVSNANAGGFDGSTASIVYATSGAATSMTVSFDTSVNIASVYAFTANNNAADWTFTPTGGSNTAVDAVIPASGGVSVNLNWTGVTSFTITNTSGGTSNPYFSIDPITLAVTCTEPDVPTVAHTPTTVCNGSTTTLTITGDLNDATEWVVYTGSCGGSEVGRTATGSLVVTPIGPSTTYYVRGEDGCTTPGSCGTTTVTVTNLDDASFSYNSSSYCQNASDPSPTITGTTGGTFSSTAGLSIASNGTIDVSASTPNTYTVTYTTAGTCPSSSNVSVTINSPDDASFYYPFTSYCQSASDPSPVITGLTGGTFSSTAGLSIASNGTIDVSASTP</sequence>
<protein>
    <recommendedName>
        <fullName evidence="4">Ig-like domain-containing protein</fullName>
    </recommendedName>
</protein>
<dbReference type="AlphaFoldDB" id="A0A0D7W0I0"/>
<evidence type="ECO:0008006" key="4">
    <source>
        <dbReference type="Google" id="ProtNLM"/>
    </source>
</evidence>
<accession>A0A0D7W0I0</accession>
<feature type="non-terminal residue" evidence="2">
    <location>
        <position position="387"/>
    </location>
</feature>
<dbReference type="STRING" id="1382798.PK35_14550"/>
<proteinExistence type="predicted"/>